<accession>A0A6L5XC73</accession>
<evidence type="ECO:0000256" key="1">
    <source>
        <dbReference type="ARBA" id="ARBA00023125"/>
    </source>
</evidence>
<organism evidence="4 5">
    <name type="scientific">Porcincola intestinalis</name>
    <dbReference type="NCBI Taxonomy" id="2606632"/>
    <lineage>
        <taxon>Bacteria</taxon>
        <taxon>Bacillati</taxon>
        <taxon>Bacillota</taxon>
        <taxon>Clostridia</taxon>
        <taxon>Lachnospirales</taxon>
        <taxon>Lachnospiraceae</taxon>
        <taxon>Porcincola</taxon>
    </lineage>
</organism>
<evidence type="ECO:0000313" key="4">
    <source>
        <dbReference type="EMBL" id="MSS16072.1"/>
    </source>
</evidence>
<feature type="DNA-binding region" description="H-T-H motif" evidence="2">
    <location>
        <begin position="62"/>
        <end position="81"/>
    </location>
</feature>
<dbReference type="Pfam" id="PF00440">
    <property type="entry name" value="TetR_N"/>
    <property type="match status" value="1"/>
</dbReference>
<dbReference type="InterPro" id="IPR009057">
    <property type="entry name" value="Homeodomain-like_sf"/>
</dbReference>
<dbReference type="EMBL" id="VULZ01000021">
    <property type="protein sequence ID" value="MSS16072.1"/>
    <property type="molecule type" value="Genomic_DNA"/>
</dbReference>
<feature type="domain" description="HTH tetR-type" evidence="3">
    <location>
        <begin position="39"/>
        <end position="99"/>
    </location>
</feature>
<reference evidence="4 5" key="1">
    <citation type="submission" date="2019-08" db="EMBL/GenBank/DDBJ databases">
        <title>In-depth cultivation of the pig gut microbiome towards novel bacterial diversity and tailored functional studies.</title>
        <authorList>
            <person name="Wylensek D."/>
            <person name="Hitch T.C.A."/>
            <person name="Clavel T."/>
        </authorList>
    </citation>
    <scope>NUCLEOTIDE SEQUENCE [LARGE SCALE GENOMIC DNA]</scope>
    <source>
        <strain evidence="4 5">Oil+RF-744-WCA-WT-11</strain>
    </source>
</reference>
<gene>
    <name evidence="4" type="ORF">FYJ35_13730</name>
</gene>
<dbReference type="PANTHER" id="PTHR43479:SF11">
    <property type="entry name" value="ACREF_ENVCD OPERON REPRESSOR-RELATED"/>
    <property type="match status" value="1"/>
</dbReference>
<dbReference type="InterPro" id="IPR050624">
    <property type="entry name" value="HTH-type_Tx_Regulator"/>
</dbReference>
<protein>
    <submittedName>
        <fullName evidence="4">TetR/AcrR family transcriptional regulator</fullName>
    </submittedName>
</protein>
<dbReference type="PROSITE" id="PS50977">
    <property type="entry name" value="HTH_TETR_2"/>
    <property type="match status" value="1"/>
</dbReference>
<dbReference type="GO" id="GO:0003677">
    <property type="term" value="F:DNA binding"/>
    <property type="evidence" value="ECO:0007669"/>
    <property type="project" value="UniProtKB-UniRule"/>
</dbReference>
<keyword evidence="5" id="KW-1185">Reference proteome</keyword>
<dbReference type="InterPro" id="IPR001647">
    <property type="entry name" value="HTH_TetR"/>
</dbReference>
<proteinExistence type="predicted"/>
<keyword evidence="1 2" id="KW-0238">DNA-binding</keyword>
<dbReference type="Proteomes" id="UP000481852">
    <property type="component" value="Unassembled WGS sequence"/>
</dbReference>
<comment type="caution">
    <text evidence="4">The sequence shown here is derived from an EMBL/GenBank/DDBJ whole genome shotgun (WGS) entry which is preliminary data.</text>
</comment>
<evidence type="ECO:0000313" key="5">
    <source>
        <dbReference type="Proteomes" id="UP000481852"/>
    </source>
</evidence>
<evidence type="ECO:0000259" key="3">
    <source>
        <dbReference type="PROSITE" id="PS50977"/>
    </source>
</evidence>
<evidence type="ECO:0000256" key="2">
    <source>
        <dbReference type="PROSITE-ProRule" id="PRU00335"/>
    </source>
</evidence>
<dbReference type="AlphaFoldDB" id="A0A6L5XC73"/>
<dbReference type="Gene3D" id="1.10.357.10">
    <property type="entry name" value="Tetracycline Repressor, domain 2"/>
    <property type="match status" value="1"/>
</dbReference>
<dbReference type="PANTHER" id="PTHR43479">
    <property type="entry name" value="ACREF/ENVCD OPERON REPRESSOR-RELATED"/>
    <property type="match status" value="1"/>
</dbReference>
<name>A0A6L5XC73_9FIRM</name>
<sequence length="251" mass="29264">MLACFIKQSNVRYYVGQKLMAPVRFCRTKGGCAMDKRIMKTRKGLKDALLCLLEEHPFEEITVTEICEHARTGRLTFYKYYSDKNELMRECFQDLQEEIMDRMRKEGENIRGRLPQISDDSGTGLSPRLNCLLCWMETYTDVVIDVLGDRRFLTAKMIGNSGMMYELYQFIIKCLEKMERESEIQDDFQTGRGWTRYPVQQVNSFLAMGMWGYVFSCREGTDMTRTRRDAKALLRDLLGSAIFMQATGQKP</sequence>
<dbReference type="SUPFAM" id="SSF46689">
    <property type="entry name" value="Homeodomain-like"/>
    <property type="match status" value="1"/>
</dbReference>